<organism evidence="1 2">
    <name type="scientific">Candidatus Corynebacterium gallistercoris</name>
    <dbReference type="NCBI Taxonomy" id="2838530"/>
    <lineage>
        <taxon>Bacteria</taxon>
        <taxon>Bacillati</taxon>
        <taxon>Actinomycetota</taxon>
        <taxon>Actinomycetes</taxon>
        <taxon>Mycobacteriales</taxon>
        <taxon>Corynebacteriaceae</taxon>
        <taxon>Corynebacterium</taxon>
    </lineage>
</organism>
<dbReference type="Proteomes" id="UP000824189">
    <property type="component" value="Unassembled WGS sequence"/>
</dbReference>
<accession>A0A9D1RZJ8</accession>
<dbReference type="CDD" id="cd00085">
    <property type="entry name" value="HNHc"/>
    <property type="match status" value="1"/>
</dbReference>
<comment type="caution">
    <text evidence="1">The sequence shown here is derived from an EMBL/GenBank/DDBJ whole genome shotgun (WGS) entry which is preliminary data.</text>
</comment>
<dbReference type="InterPro" id="IPR003615">
    <property type="entry name" value="HNH_nuc"/>
</dbReference>
<keyword evidence="1" id="KW-0540">Nuclease</keyword>
<evidence type="ECO:0000313" key="1">
    <source>
        <dbReference type="EMBL" id="HIW95527.1"/>
    </source>
</evidence>
<dbReference type="AlphaFoldDB" id="A0A9D1RZJ8"/>
<proteinExistence type="predicted"/>
<name>A0A9D1RZJ8_9CORY</name>
<evidence type="ECO:0000313" key="2">
    <source>
        <dbReference type="Proteomes" id="UP000824189"/>
    </source>
</evidence>
<gene>
    <name evidence="1" type="ORF">H9867_03450</name>
</gene>
<sequence>MTHHPPLLSDISLYFNPAADEPSWSTQFLEDPMRRAQWRSNLSALEVLEMCTPQEEDFVPDFATRIAARLSITPHQATAMAMDAYQLSLCPNLAKVVRTGYYPITMVRKILSLIATVTEPHLTDVESDICAMLRPSHPNQQLPTTKGMTYRIKKIIEKHQPIARPLDEGEERKTNGSVRHAGPEISFDQSNDARTRVLIDLPKLDGIELEKLVRAAAAKYECTQAEAFLRIVREHTDVRITLNLYKNTADPTEDLFAEGSWLPKAVGEEWMPRITHLAAPGFAEAQGYAPTEAIKAALAGRDGGCRAPHCSVPPHRCDVDHVRRYDHEDPAAGGPTNTDNLHLLCRYHHKQKTAGQWDVELRPDGSEAWTSVGDGHQVVTVPHGPLGRETFQFRHLRRAKAVKLHNLLTIMPPEGEPTLDLHLAVATVQTEELDLDFEETLPF</sequence>
<keyword evidence="1" id="KW-0255">Endonuclease</keyword>
<dbReference type="GO" id="GO:0004519">
    <property type="term" value="F:endonuclease activity"/>
    <property type="evidence" value="ECO:0007669"/>
    <property type="project" value="UniProtKB-KW"/>
</dbReference>
<protein>
    <submittedName>
        <fullName evidence="1">HNH endonuclease</fullName>
    </submittedName>
</protein>
<keyword evidence="1" id="KW-0378">Hydrolase</keyword>
<dbReference type="EMBL" id="DXFZ01000042">
    <property type="protein sequence ID" value="HIW95527.1"/>
    <property type="molecule type" value="Genomic_DNA"/>
</dbReference>
<reference evidence="1" key="1">
    <citation type="journal article" date="2021" name="PeerJ">
        <title>Extensive microbial diversity within the chicken gut microbiome revealed by metagenomics and culture.</title>
        <authorList>
            <person name="Gilroy R."/>
            <person name="Ravi A."/>
            <person name="Getino M."/>
            <person name="Pursley I."/>
            <person name="Horton D.L."/>
            <person name="Alikhan N.F."/>
            <person name="Baker D."/>
            <person name="Gharbi K."/>
            <person name="Hall N."/>
            <person name="Watson M."/>
            <person name="Adriaenssens E.M."/>
            <person name="Foster-Nyarko E."/>
            <person name="Jarju S."/>
            <person name="Secka A."/>
            <person name="Antonio M."/>
            <person name="Oren A."/>
            <person name="Chaudhuri R.R."/>
            <person name="La Ragione R."/>
            <person name="Hildebrand F."/>
            <person name="Pallen M.J."/>
        </authorList>
    </citation>
    <scope>NUCLEOTIDE SEQUENCE</scope>
    <source>
        <strain evidence="1">4376</strain>
    </source>
</reference>
<reference evidence="1" key="2">
    <citation type="submission" date="2021-04" db="EMBL/GenBank/DDBJ databases">
        <authorList>
            <person name="Gilroy R."/>
        </authorList>
    </citation>
    <scope>NUCLEOTIDE SEQUENCE</scope>
    <source>
        <strain evidence="1">4376</strain>
    </source>
</reference>